<dbReference type="EMBL" id="JAWWNJ010000006">
    <property type="protein sequence ID" value="KAK7053970.1"/>
    <property type="molecule type" value="Genomic_DNA"/>
</dbReference>
<sequence>MAGTYLDSRSPRARIAAAGRSADDDGLGASFVDRCYDYTPPSLSHQSASSSCPSTRFGCPRRPWLPLLPLRYWSSTSSPTQHGLLLSLALSAGRPAAYFASQPLPATPPLSAPPAATALAPSTQHTPCHHQTSIELTDTHCSPHCPAAPAFHRRNWAPLVPASTAPKTLLSGLQANPHSLMVTLLAFSFACGIRPSCSSSHDASYATAALGRLALQHQLPSLSNVSRLCSRVARSPAVSALPIPPHPSIFFPRYSYTMPSTHLLPFVALLSAFIAHHPISSSFYSILNPNLIYLLFLSVSRYTLLS</sequence>
<comment type="caution">
    <text evidence="1">The sequence shown here is derived from an EMBL/GenBank/DDBJ whole genome shotgun (WGS) entry which is preliminary data.</text>
</comment>
<protein>
    <submittedName>
        <fullName evidence="1">Uncharacterized protein</fullName>
    </submittedName>
</protein>
<dbReference type="AlphaFoldDB" id="A0AAW0DS46"/>
<organism evidence="1 2">
    <name type="scientific">Favolaschia claudopus</name>
    <dbReference type="NCBI Taxonomy" id="2862362"/>
    <lineage>
        <taxon>Eukaryota</taxon>
        <taxon>Fungi</taxon>
        <taxon>Dikarya</taxon>
        <taxon>Basidiomycota</taxon>
        <taxon>Agaricomycotina</taxon>
        <taxon>Agaricomycetes</taxon>
        <taxon>Agaricomycetidae</taxon>
        <taxon>Agaricales</taxon>
        <taxon>Marasmiineae</taxon>
        <taxon>Mycenaceae</taxon>
        <taxon>Favolaschia</taxon>
    </lineage>
</organism>
<name>A0AAW0DS46_9AGAR</name>
<keyword evidence="2" id="KW-1185">Reference proteome</keyword>
<proteinExistence type="predicted"/>
<dbReference type="Proteomes" id="UP001362999">
    <property type="component" value="Unassembled WGS sequence"/>
</dbReference>
<reference evidence="1 2" key="1">
    <citation type="journal article" date="2024" name="J Genomics">
        <title>Draft genome sequencing and assembly of Favolaschia claudopus CIRM-BRFM 2984 isolated from oak limbs.</title>
        <authorList>
            <person name="Navarro D."/>
            <person name="Drula E."/>
            <person name="Chaduli D."/>
            <person name="Cazenave R."/>
            <person name="Ahrendt S."/>
            <person name="Wang J."/>
            <person name="Lipzen A."/>
            <person name="Daum C."/>
            <person name="Barry K."/>
            <person name="Grigoriev I.V."/>
            <person name="Favel A."/>
            <person name="Rosso M.N."/>
            <person name="Martin F."/>
        </authorList>
    </citation>
    <scope>NUCLEOTIDE SEQUENCE [LARGE SCALE GENOMIC DNA]</scope>
    <source>
        <strain evidence="1 2">CIRM-BRFM 2984</strain>
    </source>
</reference>
<evidence type="ECO:0000313" key="1">
    <source>
        <dbReference type="EMBL" id="KAK7053970.1"/>
    </source>
</evidence>
<accession>A0AAW0DS46</accession>
<gene>
    <name evidence="1" type="ORF">R3P38DRAFT_3254503</name>
</gene>
<evidence type="ECO:0000313" key="2">
    <source>
        <dbReference type="Proteomes" id="UP001362999"/>
    </source>
</evidence>